<keyword evidence="12 13" id="KW-0472">Membrane</keyword>
<feature type="transmembrane region" description="Helical" evidence="13">
    <location>
        <begin position="20"/>
        <end position="40"/>
    </location>
</feature>
<keyword evidence="8" id="KW-0547">Nucleotide-binding</keyword>
<dbReference type="STRING" id="1332264.BW730_13950"/>
<feature type="transmembrane region" description="Helical" evidence="13">
    <location>
        <begin position="272"/>
        <end position="291"/>
    </location>
</feature>
<proteinExistence type="predicted"/>
<dbReference type="InterPro" id="IPR003593">
    <property type="entry name" value="AAA+_ATPase"/>
</dbReference>
<dbReference type="InterPro" id="IPR001851">
    <property type="entry name" value="ABC_transp_permease"/>
</dbReference>
<dbReference type="CDD" id="cd03216">
    <property type="entry name" value="ABC_Carb_Monos_I"/>
    <property type="match status" value="1"/>
</dbReference>
<keyword evidence="16" id="KW-1185">Reference proteome</keyword>
<evidence type="ECO:0000256" key="10">
    <source>
        <dbReference type="ARBA" id="ARBA00022967"/>
    </source>
</evidence>
<gene>
    <name evidence="15" type="ORF">BW730_13950</name>
</gene>
<organism evidence="15 16">
    <name type="scientific">Tessaracoccus aquimaris</name>
    <dbReference type="NCBI Taxonomy" id="1332264"/>
    <lineage>
        <taxon>Bacteria</taxon>
        <taxon>Bacillati</taxon>
        <taxon>Actinomycetota</taxon>
        <taxon>Actinomycetes</taxon>
        <taxon>Propionibacteriales</taxon>
        <taxon>Propionibacteriaceae</taxon>
        <taxon>Tessaracoccus</taxon>
    </lineage>
</organism>
<evidence type="ECO:0000256" key="9">
    <source>
        <dbReference type="ARBA" id="ARBA00022840"/>
    </source>
</evidence>
<dbReference type="OrthoDB" id="6635969at2"/>
<dbReference type="RefSeq" id="WP_077686779.1">
    <property type="nucleotide sequence ID" value="NZ_CP019606.1"/>
</dbReference>
<evidence type="ECO:0000256" key="7">
    <source>
        <dbReference type="ARBA" id="ARBA00022737"/>
    </source>
</evidence>
<feature type="transmembrane region" description="Helical" evidence="13">
    <location>
        <begin position="126"/>
        <end position="145"/>
    </location>
</feature>
<dbReference type="SUPFAM" id="SSF52540">
    <property type="entry name" value="P-loop containing nucleoside triphosphate hydrolases"/>
    <property type="match status" value="2"/>
</dbReference>
<dbReference type="SMART" id="SM00382">
    <property type="entry name" value="AAA"/>
    <property type="match status" value="2"/>
</dbReference>
<feature type="domain" description="ABC transporter" evidence="14">
    <location>
        <begin position="590"/>
        <end position="845"/>
    </location>
</feature>
<reference evidence="16" key="1">
    <citation type="submission" date="2017-02" db="EMBL/GenBank/DDBJ databases">
        <title>Tessaracoccus aquaemaris sp. nov., isolated from the intestine of a Korean rockfish, Sebastes schlegelii, in a marine aquaculture pond.</title>
        <authorList>
            <person name="Tak E.J."/>
            <person name="Bae J.-W."/>
        </authorList>
    </citation>
    <scope>NUCLEOTIDE SEQUENCE [LARGE SCALE GENOMIC DNA]</scope>
    <source>
        <strain evidence="16">NSG39</strain>
    </source>
</reference>
<dbReference type="EMBL" id="CP019606">
    <property type="protein sequence ID" value="AQP48445.1"/>
    <property type="molecule type" value="Genomic_DNA"/>
</dbReference>
<accession>A0A1Q2CQV4</accession>
<evidence type="ECO:0000256" key="12">
    <source>
        <dbReference type="ARBA" id="ARBA00023136"/>
    </source>
</evidence>
<dbReference type="GO" id="GO:0022857">
    <property type="term" value="F:transmembrane transporter activity"/>
    <property type="evidence" value="ECO:0007669"/>
    <property type="project" value="InterPro"/>
</dbReference>
<sequence>MSTRSGVSRILRDDQNRTTVILITAIVVATVVLGVLFPGFLSPFNLSSIAVQTAVISLIAFGMTGVIIVRGIDLSVGSSLALASVVGASVLTATSSAPLTVLTILATAIAVAAFNGFLISVLRVNAFMATLGMFALARGAAISISGGNAVPVTDPALLFLGRESILGIPVSVLVTLLVLVAFWFLLRRTLLGRWFFAVGGNENAAVASGVPTKTVTLLAFVLVGVVVGLGALLTIGRTGSAQPMAGLGLEFSAITAAVIGGASLAGGRGSMVSTFLGSIFVGLLSSGLSFAGVDQSMIYVSTGLLTVLAVIVSQREVLREIRENGRFMANSLRSRSFRKQHATGGAARPVPGRLDVVNVRKVFSGVEALKGVSFDLVPGEIVALMGENGAGKSTLVKVLAGNHQPTTGHIAIDGSPVTLAGPEDARKLGIAVIHQHFSLVPELDVAQNMFLGQELRLGRFGPLRRRAMRKATQELLVELEMPFNAGDTVSSLSVGHRQMIEIVRAVREDAWLVIMDEPTSALSSRERDHLYELIERLKARNTAILYISHKMDEIYHLCSRAVVMRDGLVVGAPSLADTDSAALVSMMVGRELAEMSYSPTGEPGAPLVVIDSIADGRRLNDASLVVRSGEVVGLVGLMGSGRTELIQAIAGLNKPTEGTVEVFDRPVERRSLNELSIDGLAYVPEDRHHDGIFPEMSVAENMSLLWLRRNAPMGLLPQRAERDLVAEMKSRLSVRPDDPAIRIKNLSGGNQQKVVLGKWLALDPRLILLDDPTRGVDVGAKAEIHALIADFTAKGAGVVVTSSEIPEVLALADRVIVLRDGVTVAEHPGGVTEERVMQDAFGEEGERLVAEVIQADEKESK</sequence>
<keyword evidence="6 13" id="KW-0812">Transmembrane</keyword>
<evidence type="ECO:0000313" key="15">
    <source>
        <dbReference type="EMBL" id="AQP48445.1"/>
    </source>
</evidence>
<evidence type="ECO:0000256" key="8">
    <source>
        <dbReference type="ARBA" id="ARBA00022741"/>
    </source>
</evidence>
<evidence type="ECO:0000256" key="1">
    <source>
        <dbReference type="ARBA" id="ARBA00004202"/>
    </source>
</evidence>
<dbReference type="Gene3D" id="3.40.50.300">
    <property type="entry name" value="P-loop containing nucleotide triphosphate hydrolases"/>
    <property type="match status" value="2"/>
</dbReference>
<feature type="transmembrane region" description="Helical" evidence="13">
    <location>
        <begin position="46"/>
        <end position="69"/>
    </location>
</feature>
<dbReference type="Pfam" id="PF02653">
    <property type="entry name" value="BPD_transp_2"/>
    <property type="match status" value="1"/>
</dbReference>
<evidence type="ECO:0000256" key="5">
    <source>
        <dbReference type="ARBA" id="ARBA00022597"/>
    </source>
</evidence>
<feature type="transmembrane region" description="Helical" evidence="13">
    <location>
        <begin position="215"/>
        <end position="235"/>
    </location>
</feature>
<feature type="domain" description="ABC transporter" evidence="14">
    <location>
        <begin position="354"/>
        <end position="591"/>
    </location>
</feature>
<dbReference type="KEGG" id="tes:BW730_13950"/>
<evidence type="ECO:0000256" key="11">
    <source>
        <dbReference type="ARBA" id="ARBA00022989"/>
    </source>
</evidence>
<evidence type="ECO:0000313" key="16">
    <source>
        <dbReference type="Proteomes" id="UP000188145"/>
    </source>
</evidence>
<dbReference type="InterPro" id="IPR027417">
    <property type="entry name" value="P-loop_NTPase"/>
</dbReference>
<dbReference type="PROSITE" id="PS50893">
    <property type="entry name" value="ABC_TRANSPORTER_2"/>
    <property type="match status" value="2"/>
</dbReference>
<dbReference type="FunFam" id="3.40.50.300:FF:000127">
    <property type="entry name" value="Ribose import ATP-binding protein RbsA"/>
    <property type="match status" value="1"/>
</dbReference>
<evidence type="ECO:0000256" key="6">
    <source>
        <dbReference type="ARBA" id="ARBA00022692"/>
    </source>
</evidence>
<comment type="subcellular location">
    <subcellularLocation>
        <location evidence="2">Cell membrane</location>
        <topology evidence="2">Multi-pass membrane protein</topology>
    </subcellularLocation>
    <subcellularLocation>
        <location evidence="1">Cell membrane</location>
        <topology evidence="1">Peripheral membrane protein</topology>
    </subcellularLocation>
</comment>
<protein>
    <recommendedName>
        <fullName evidence="14">ABC transporter domain-containing protein</fullName>
    </recommendedName>
</protein>
<keyword evidence="3" id="KW-0813">Transport</keyword>
<dbReference type="InterPro" id="IPR050107">
    <property type="entry name" value="ABC_carbohydrate_import_ATPase"/>
</dbReference>
<evidence type="ECO:0000256" key="4">
    <source>
        <dbReference type="ARBA" id="ARBA00022475"/>
    </source>
</evidence>
<evidence type="ECO:0000256" key="13">
    <source>
        <dbReference type="SAM" id="Phobius"/>
    </source>
</evidence>
<dbReference type="GO" id="GO:0016887">
    <property type="term" value="F:ATP hydrolysis activity"/>
    <property type="evidence" value="ECO:0007669"/>
    <property type="project" value="InterPro"/>
</dbReference>
<dbReference type="InterPro" id="IPR003439">
    <property type="entry name" value="ABC_transporter-like_ATP-bd"/>
</dbReference>
<feature type="transmembrane region" description="Helical" evidence="13">
    <location>
        <begin position="247"/>
        <end position="265"/>
    </location>
</feature>
<feature type="transmembrane region" description="Helical" evidence="13">
    <location>
        <begin position="76"/>
        <end position="93"/>
    </location>
</feature>
<evidence type="ECO:0000256" key="2">
    <source>
        <dbReference type="ARBA" id="ARBA00004651"/>
    </source>
</evidence>
<keyword evidence="10" id="KW-1278">Translocase</keyword>
<evidence type="ECO:0000256" key="3">
    <source>
        <dbReference type="ARBA" id="ARBA00022448"/>
    </source>
</evidence>
<keyword evidence="9" id="KW-0067">ATP-binding</keyword>
<keyword evidence="4" id="KW-1003">Cell membrane</keyword>
<dbReference type="CDD" id="cd03215">
    <property type="entry name" value="ABC_Carb_Monos_II"/>
    <property type="match status" value="1"/>
</dbReference>
<feature type="transmembrane region" description="Helical" evidence="13">
    <location>
        <begin position="99"/>
        <end position="119"/>
    </location>
</feature>
<evidence type="ECO:0000259" key="14">
    <source>
        <dbReference type="PROSITE" id="PS50893"/>
    </source>
</evidence>
<keyword evidence="7" id="KW-0677">Repeat</keyword>
<dbReference type="Pfam" id="PF00005">
    <property type="entry name" value="ABC_tran"/>
    <property type="match status" value="2"/>
</dbReference>
<dbReference type="InterPro" id="IPR017871">
    <property type="entry name" value="ABC_transporter-like_CS"/>
</dbReference>
<dbReference type="Proteomes" id="UP000188145">
    <property type="component" value="Chromosome"/>
</dbReference>
<dbReference type="PANTHER" id="PTHR43790:SF3">
    <property type="entry name" value="D-ALLOSE IMPORT ATP-BINDING PROTEIN ALSA-RELATED"/>
    <property type="match status" value="1"/>
</dbReference>
<name>A0A1Q2CQV4_9ACTN</name>
<feature type="transmembrane region" description="Helical" evidence="13">
    <location>
        <begin position="165"/>
        <end position="186"/>
    </location>
</feature>
<dbReference type="AlphaFoldDB" id="A0A1Q2CQV4"/>
<dbReference type="PROSITE" id="PS00211">
    <property type="entry name" value="ABC_TRANSPORTER_1"/>
    <property type="match status" value="1"/>
</dbReference>
<keyword evidence="5" id="KW-0762">Sugar transport</keyword>
<dbReference type="PANTHER" id="PTHR43790">
    <property type="entry name" value="CARBOHYDRATE TRANSPORT ATP-BINDING PROTEIN MG119-RELATED"/>
    <property type="match status" value="1"/>
</dbReference>
<dbReference type="GO" id="GO:0005886">
    <property type="term" value="C:plasma membrane"/>
    <property type="evidence" value="ECO:0007669"/>
    <property type="project" value="UniProtKB-SubCell"/>
</dbReference>
<keyword evidence="11 13" id="KW-1133">Transmembrane helix</keyword>
<dbReference type="CDD" id="cd06579">
    <property type="entry name" value="TM_PBP1_transp_AraH_like"/>
    <property type="match status" value="1"/>
</dbReference>
<dbReference type="GO" id="GO:0005524">
    <property type="term" value="F:ATP binding"/>
    <property type="evidence" value="ECO:0007669"/>
    <property type="project" value="UniProtKB-KW"/>
</dbReference>